<dbReference type="Pfam" id="PF13229">
    <property type="entry name" value="Beta_helix"/>
    <property type="match status" value="1"/>
</dbReference>
<dbReference type="InterPro" id="IPR006626">
    <property type="entry name" value="PbH1"/>
</dbReference>
<dbReference type="PANTHER" id="PTHR22990:SF15">
    <property type="entry name" value="F-BOX ONLY PROTEIN 10"/>
    <property type="match status" value="1"/>
</dbReference>
<evidence type="ECO:0000256" key="1">
    <source>
        <dbReference type="ARBA" id="ARBA00022737"/>
    </source>
</evidence>
<dbReference type="InterPro" id="IPR051550">
    <property type="entry name" value="SCF-Subunits/Alg-Epimerases"/>
</dbReference>
<dbReference type="KEGG" id="mfz:AOB57_007745"/>
<dbReference type="EMBL" id="JAAYQL010000023">
    <property type="protein sequence ID" value="NLK32081.1"/>
    <property type="molecule type" value="Genomic_DNA"/>
</dbReference>
<dbReference type="PANTHER" id="PTHR22990">
    <property type="entry name" value="F-BOX ONLY PROTEIN"/>
    <property type="match status" value="1"/>
</dbReference>
<protein>
    <submittedName>
        <fullName evidence="5">Uncharacterized protein</fullName>
    </submittedName>
</protein>
<reference evidence="5 7" key="1">
    <citation type="journal article" date="2016" name="Int. J. Syst. Evol. Microbiol.">
        <title>Methanosarcina flavescens sp. nov., a methanogenic archaeon isolated from a full-scale anaerobic digester.</title>
        <authorList>
            <person name="Kern T."/>
            <person name="Fischer M.A."/>
            <person name="Deppenmeier U."/>
            <person name="Schmitz R.A."/>
            <person name="Rother M."/>
        </authorList>
    </citation>
    <scope>NUCLEOTIDE SEQUENCE [LARGE SCALE GENOMIC DNA]</scope>
    <source>
        <strain evidence="5 7">E03.2</strain>
    </source>
</reference>
<dbReference type="InterPro" id="IPR013687">
    <property type="entry name" value="Disaggr-rel"/>
</dbReference>
<reference evidence="6 8" key="3">
    <citation type="journal article" date="2020" name="Biotechnol. Biofuels">
        <title>New insights from the biogas microbiome by comprehensive genome-resolved metagenomics of nearly 1600 species originating from multiple anaerobic digesters.</title>
        <authorList>
            <person name="Campanaro S."/>
            <person name="Treu L."/>
            <person name="Rodriguez-R L.M."/>
            <person name="Kovalovszki A."/>
            <person name="Ziels R.M."/>
            <person name="Maus I."/>
            <person name="Zhu X."/>
            <person name="Kougias P.G."/>
            <person name="Basile A."/>
            <person name="Luo G."/>
            <person name="Schluter A."/>
            <person name="Konstantinidis K.T."/>
            <person name="Angelidaki I."/>
        </authorList>
    </citation>
    <scope>NUCLEOTIDE SEQUENCE [LARGE SCALE GENOMIC DNA]</scope>
    <source>
        <strain evidence="6">AS22ysBPME_46</strain>
    </source>
</reference>
<keyword evidence="2" id="KW-1133">Transmembrane helix</keyword>
<proteinExistence type="predicted"/>
<sequence length="534" mass="60195">MNGKDLRHRWQNRKKTGIYFAILIFLVAMGITALSTTSPNKTVYIATDGRGDFNCDGSDDQVEINKALAYVAENPQFTTVHLKGPNTYIISDSILIGNDTILEGDPTAIIKLKDEADWPRNKPLITQMDRAGSYNITIKGFEINGNHNKNLDKKRGEGYYNLIHFLNSSNIQVHSMYMHNGHGDGLKIERSSNIQFYDNRVYKLGHDGLYAIECQNVEAWNNTITCRTNSALRVWNSNHVKLHDNLIDSFYHWSAGGPGIQIQKTTGVMNDIEVCNNTIHHTYGPGIWLLGYGNSYPREEAQDVYIHHNIFYSTGTNPSIDWVGGIVASGFYDTRIENNVFDGAYHAAVTHMYPTGYSIDLSPQDTGYTTIVRNNIIVNTLPRTKEPSGTGYGVINYLPGTHTFVLENNCLYNNKAGNYKNCTSTTDIYADPLFANQKDHDYHLKSTGGRWNGKTWVKDIVSSPCIDAGYLGSDYSKEPRNNGGRINIGRYGNTEYASISGDIPGYVVWWNQIFSPQWKNLRFLLRTIFYSFSI</sequence>
<organism evidence="5 7">
    <name type="scientific">Methanosarcina flavescens</name>
    <dbReference type="NCBI Taxonomy" id="1715806"/>
    <lineage>
        <taxon>Archaea</taxon>
        <taxon>Methanobacteriati</taxon>
        <taxon>Methanobacteriota</taxon>
        <taxon>Stenosarchaea group</taxon>
        <taxon>Methanomicrobia</taxon>
        <taxon>Methanosarcinales</taxon>
        <taxon>Methanosarcinaceae</taxon>
        <taxon>Methanosarcina</taxon>
    </lineage>
</organism>
<evidence type="ECO:0000313" key="5">
    <source>
        <dbReference type="EMBL" id="AYK15107.1"/>
    </source>
</evidence>
<feature type="domain" description="Right handed beta helix" evidence="4">
    <location>
        <begin position="131"/>
        <end position="247"/>
    </location>
</feature>
<evidence type="ECO:0000313" key="6">
    <source>
        <dbReference type="EMBL" id="NLK32081.1"/>
    </source>
</evidence>
<name>A0A660HS76_9EURY</name>
<keyword evidence="2" id="KW-0812">Transmembrane</keyword>
<dbReference type="SUPFAM" id="SSF51126">
    <property type="entry name" value="Pectin lyase-like"/>
    <property type="match status" value="1"/>
</dbReference>
<accession>A0A660HS76</accession>
<dbReference type="InterPro" id="IPR012334">
    <property type="entry name" value="Pectin_lyas_fold"/>
</dbReference>
<reference evidence="5" key="2">
    <citation type="submission" date="2018-10" db="EMBL/GenBank/DDBJ databases">
        <authorList>
            <person name="Fischer M.A."/>
            <person name="Kern T."/>
            <person name="Deppenmeier U."/>
            <person name="Schmitz R.A."/>
            <person name="Rother M."/>
        </authorList>
    </citation>
    <scope>NUCLEOTIDE SEQUENCE</scope>
    <source>
        <strain evidence="5">E03.2</strain>
    </source>
</reference>
<dbReference type="OrthoDB" id="105642at2157"/>
<keyword evidence="7" id="KW-1185">Reference proteome</keyword>
<feature type="domain" description="Disaggregatase-related" evidence="3">
    <location>
        <begin position="269"/>
        <end position="469"/>
    </location>
</feature>
<dbReference type="FunFam" id="2.160.20.10:FF:000069">
    <property type="entry name" value="Uncharacterized protein"/>
    <property type="match status" value="1"/>
</dbReference>
<evidence type="ECO:0000259" key="4">
    <source>
        <dbReference type="Pfam" id="PF13229"/>
    </source>
</evidence>
<keyword evidence="1" id="KW-0677">Repeat</keyword>
<dbReference type="EMBL" id="CP032683">
    <property type="protein sequence ID" value="AYK15107.1"/>
    <property type="molecule type" value="Genomic_DNA"/>
</dbReference>
<dbReference type="AlphaFoldDB" id="A0A660HS76"/>
<feature type="transmembrane region" description="Helical" evidence="2">
    <location>
        <begin position="16"/>
        <end position="34"/>
    </location>
</feature>
<keyword evidence="2" id="KW-0472">Membrane</keyword>
<dbReference type="Proteomes" id="UP000585579">
    <property type="component" value="Unassembled WGS sequence"/>
</dbReference>
<dbReference type="Proteomes" id="UP000053087">
    <property type="component" value="Chromosome"/>
</dbReference>
<evidence type="ECO:0000256" key="2">
    <source>
        <dbReference type="SAM" id="Phobius"/>
    </source>
</evidence>
<dbReference type="Pfam" id="PF08480">
    <property type="entry name" value="Disaggr_assoc"/>
    <property type="match status" value="1"/>
</dbReference>
<dbReference type="InterPro" id="IPR011050">
    <property type="entry name" value="Pectin_lyase_fold/virulence"/>
</dbReference>
<dbReference type="InterPro" id="IPR039448">
    <property type="entry name" value="Beta_helix"/>
</dbReference>
<dbReference type="GeneID" id="53687997"/>
<dbReference type="Gene3D" id="2.160.20.10">
    <property type="entry name" value="Single-stranded right-handed beta-helix, Pectin lyase-like"/>
    <property type="match status" value="1"/>
</dbReference>
<dbReference type="SMART" id="SM00710">
    <property type="entry name" value="PbH1"/>
    <property type="match status" value="7"/>
</dbReference>
<evidence type="ECO:0000313" key="8">
    <source>
        <dbReference type="Proteomes" id="UP000585579"/>
    </source>
</evidence>
<dbReference type="RefSeq" id="WP_054299653.1">
    <property type="nucleotide sequence ID" value="NZ_CP032683.1"/>
</dbReference>
<evidence type="ECO:0000259" key="3">
    <source>
        <dbReference type="Pfam" id="PF08480"/>
    </source>
</evidence>
<gene>
    <name evidence="5" type="ORF">AOB57_007745</name>
    <name evidence="6" type="ORF">GX302_04380</name>
</gene>
<evidence type="ECO:0000313" key="7">
    <source>
        <dbReference type="Proteomes" id="UP000053087"/>
    </source>
</evidence>